<name>A0A0L6U8E5_9BASI</name>
<organism evidence="3 4">
    <name type="scientific">Puccinia sorghi</name>
    <dbReference type="NCBI Taxonomy" id="27349"/>
    <lineage>
        <taxon>Eukaryota</taxon>
        <taxon>Fungi</taxon>
        <taxon>Dikarya</taxon>
        <taxon>Basidiomycota</taxon>
        <taxon>Pucciniomycotina</taxon>
        <taxon>Pucciniomycetes</taxon>
        <taxon>Pucciniales</taxon>
        <taxon>Pucciniaceae</taxon>
        <taxon>Puccinia</taxon>
    </lineage>
</organism>
<feature type="region of interest" description="Disordered" evidence="1">
    <location>
        <begin position="184"/>
        <end position="207"/>
    </location>
</feature>
<evidence type="ECO:0000313" key="4">
    <source>
        <dbReference type="Proteomes" id="UP000037035"/>
    </source>
</evidence>
<comment type="caution">
    <text evidence="3">The sequence shown here is derived from an EMBL/GenBank/DDBJ whole genome shotgun (WGS) entry which is preliminary data.</text>
</comment>
<evidence type="ECO:0000313" key="3">
    <source>
        <dbReference type="EMBL" id="KNZ44055.1"/>
    </source>
</evidence>
<keyword evidence="2" id="KW-0812">Transmembrane</keyword>
<evidence type="ECO:0000256" key="2">
    <source>
        <dbReference type="SAM" id="Phobius"/>
    </source>
</evidence>
<feature type="transmembrane region" description="Helical" evidence="2">
    <location>
        <begin position="306"/>
        <end position="331"/>
    </location>
</feature>
<dbReference type="AlphaFoldDB" id="A0A0L6U8E5"/>
<dbReference type="EMBL" id="LAVV01015203">
    <property type="protein sequence ID" value="KNZ44055.1"/>
    <property type="molecule type" value="Genomic_DNA"/>
</dbReference>
<feature type="transmembrane region" description="Helical" evidence="2">
    <location>
        <begin position="31"/>
        <end position="52"/>
    </location>
</feature>
<protein>
    <submittedName>
        <fullName evidence="3">Uncharacterized protein</fullName>
    </submittedName>
</protein>
<feature type="transmembrane region" description="Helical" evidence="2">
    <location>
        <begin position="534"/>
        <end position="556"/>
    </location>
</feature>
<feature type="transmembrane region" description="Helical" evidence="2">
    <location>
        <begin position="457"/>
        <end position="477"/>
    </location>
</feature>
<accession>A0A0L6U8E5</accession>
<keyword evidence="4" id="KW-1185">Reference proteome</keyword>
<evidence type="ECO:0000256" key="1">
    <source>
        <dbReference type="SAM" id="MobiDB-lite"/>
    </source>
</evidence>
<reference evidence="3 4" key="1">
    <citation type="submission" date="2015-08" db="EMBL/GenBank/DDBJ databases">
        <title>Next Generation Sequencing and Analysis of the Genome of Puccinia sorghi L Schw, the Causal Agent of Maize Common Rust.</title>
        <authorList>
            <person name="Rochi L."/>
            <person name="Burguener G."/>
            <person name="Darino M."/>
            <person name="Turjanski A."/>
            <person name="Kreff E."/>
            <person name="Dieguez M.J."/>
            <person name="Sacco F."/>
        </authorList>
    </citation>
    <scope>NUCLEOTIDE SEQUENCE [LARGE SCALE GENOMIC DNA]</scope>
    <source>
        <strain evidence="3 4">RO10H11247</strain>
    </source>
</reference>
<dbReference type="VEuPathDB" id="FungiDB:VP01_953g3"/>
<dbReference type="Proteomes" id="UP000037035">
    <property type="component" value="Unassembled WGS sequence"/>
</dbReference>
<gene>
    <name evidence="3" type="ORF">VP01_953g3</name>
</gene>
<keyword evidence="2" id="KW-0472">Membrane</keyword>
<feature type="compositionally biased region" description="Polar residues" evidence="1">
    <location>
        <begin position="193"/>
        <end position="207"/>
    </location>
</feature>
<sequence>MNTIKESLPVLCILRIRSPLLGESPWGLLEFYAFSLYSFRPFLCLTCLISLLKTTTWSYVFRLFMPCPEERITIISPEHTLPQVGTQAPNLSAQFFGTFTLSDIIFLTLTLVKGLPQENHQTLRTLSKTKAKIHQYLILCQLILHQNFGPTSIHQILTQEALHSLSFPGNPPYMNFNLAFKNDHQSTRPKTKPTPTNSLSSTIQPNSNPTMSSFLNIFVPSLKLCGKINTLFQPIMESTNGIKKPGRDIRTPKNLQATLWSTSTISQTPIPGTMRESFFYCDSIYIWNGSQLFPHKHIQNYVSYPLIISFSLLLPLLYSLCTFMIPLWHLFHQIPSLILQTTPYRPEIHFGSQRSYSHLHFGSRCGKKNSESPSLCQSTLPFTALFYFNPERDYECSALIPPPLPKLPHTLSHYPSPKDFQEVSKIVWIMRWGFFIGCSGSSNGSQFLLCLAFLFRFFYYSLASSSWALFFFLPFFFQDLKYCGSGFVCGAFGSSTFFDCSFGELEVHEIYRSFKEALDGKLGWVNFELHVLDILNLFFSVTFRIYFELADLLFLYTFIMKKKKLTNVEFQLPKNIFQTINWSAEKTPKMLFMLNIPLLRPSSVSFFLSKTLFNMTIHFHCDLPLDPQGLEKKSFFSRIIFGNKINESQYKREILSNKKIYLSHASFQKKKYIKNIFKNKSTLKIYIHTLTPLETKVMHLDSQKERSRAIEINLDLIMNLNNYFEAKGLPETWKHVTRKYYFAKLFQATTTDSRQKVSQKSALFSSPCYQPSKTSTFPISSFLNLPFNTFQPFGALGEFPLLVQRGPFALNKAMCTFCLCFWPGEGV</sequence>
<keyword evidence="2" id="KW-1133">Transmembrane helix</keyword>
<proteinExistence type="predicted"/>
<feature type="transmembrane region" description="Helical" evidence="2">
    <location>
        <begin position="426"/>
        <end position="445"/>
    </location>
</feature>